<name>A0AA37HPS2_9HYPH</name>
<comment type="caution">
    <text evidence="1">The sequence shown here is derived from an EMBL/GenBank/DDBJ whole genome shotgun (WGS) entry which is preliminary data.</text>
</comment>
<dbReference type="EMBL" id="BPQM01000064">
    <property type="protein sequence ID" value="GJD79568.1"/>
    <property type="molecule type" value="Genomic_DNA"/>
</dbReference>
<dbReference type="RefSeq" id="WP_238303545.1">
    <property type="nucleotide sequence ID" value="NZ_BPQM01000064.1"/>
</dbReference>
<accession>A0AA37HPS2</accession>
<sequence length="216" mass="23615">MRQENEVITLALQRAWEQGRNGTALAPDAASAVVEALRDAGFEIVPTPDDEPLPEPDEIYLSVGYGQTPLPYMPEGSAARIGEARRTGDWSDVTDADWKAWVNVLRDSVPLEPGNVIVLPPGTRVGVTPEEFLAAIHGEDGLEIRDLSGLSWLRDLLRSARNPGAIQALQGDNDDEGAVYDMLRAVEDMYRRLAPLTGQRPDIFDSENPENRGEAA</sequence>
<gene>
    <name evidence="1" type="ORF">NBEOAGPD_2797</name>
</gene>
<keyword evidence="2" id="KW-1185">Reference proteome</keyword>
<protein>
    <submittedName>
        <fullName evidence="1">Uncharacterized protein</fullName>
    </submittedName>
</protein>
<dbReference type="AlphaFoldDB" id="A0AA37HPS2"/>
<proteinExistence type="predicted"/>
<dbReference type="Proteomes" id="UP001055108">
    <property type="component" value="Unassembled WGS sequence"/>
</dbReference>
<reference evidence="1" key="1">
    <citation type="journal article" date="2016" name="Front. Microbiol.">
        <title>Genome Sequence of the Piezophilic, Mesophilic Sulfate-Reducing Bacterium Desulfovibrio indicus J2T.</title>
        <authorList>
            <person name="Cao J."/>
            <person name="Maignien L."/>
            <person name="Shao Z."/>
            <person name="Alain K."/>
            <person name="Jebbar M."/>
        </authorList>
    </citation>
    <scope>NUCLEOTIDE SEQUENCE</scope>
    <source>
        <strain evidence="1">NBRC 103626</strain>
    </source>
</reference>
<organism evidence="1 2">
    <name type="scientific">Methylobacterium gregans</name>
    <dbReference type="NCBI Taxonomy" id="374424"/>
    <lineage>
        <taxon>Bacteria</taxon>
        <taxon>Pseudomonadati</taxon>
        <taxon>Pseudomonadota</taxon>
        <taxon>Alphaproteobacteria</taxon>
        <taxon>Hyphomicrobiales</taxon>
        <taxon>Methylobacteriaceae</taxon>
        <taxon>Methylobacterium</taxon>
    </lineage>
</organism>
<evidence type="ECO:0000313" key="1">
    <source>
        <dbReference type="EMBL" id="GJD79568.1"/>
    </source>
</evidence>
<evidence type="ECO:0000313" key="2">
    <source>
        <dbReference type="Proteomes" id="UP001055108"/>
    </source>
</evidence>
<reference evidence="1" key="2">
    <citation type="submission" date="2021-08" db="EMBL/GenBank/DDBJ databases">
        <authorList>
            <person name="Tani A."/>
            <person name="Ola A."/>
            <person name="Ogura Y."/>
            <person name="Katsura K."/>
            <person name="Hayashi T."/>
        </authorList>
    </citation>
    <scope>NUCLEOTIDE SEQUENCE</scope>
    <source>
        <strain evidence="1">NBRC 103626</strain>
    </source>
</reference>